<keyword evidence="8" id="KW-1185">Reference proteome</keyword>
<dbReference type="InterPro" id="IPR051473">
    <property type="entry name" value="P2Ox-like"/>
</dbReference>
<keyword evidence="3" id="KW-0285">Flavoprotein</keyword>
<dbReference type="InterPro" id="IPR036188">
    <property type="entry name" value="FAD/NAD-bd_sf"/>
</dbReference>
<dbReference type="GO" id="GO:0016614">
    <property type="term" value="F:oxidoreductase activity, acting on CH-OH group of donors"/>
    <property type="evidence" value="ECO:0007669"/>
    <property type="project" value="InterPro"/>
</dbReference>
<dbReference type="RefSeq" id="WP_132008276.1">
    <property type="nucleotide sequence ID" value="NZ_SMFK01000014.1"/>
</dbReference>
<evidence type="ECO:0000313" key="7">
    <source>
        <dbReference type="EMBL" id="TDD94684.1"/>
    </source>
</evidence>
<reference evidence="7 8" key="1">
    <citation type="submission" date="2019-03" db="EMBL/GenBank/DDBJ databases">
        <title>Flavobacterium AR-3-4 sp. nov. isolated from arctic soil.</title>
        <authorList>
            <person name="Chaudhary D.K."/>
        </authorList>
    </citation>
    <scope>NUCLEOTIDE SEQUENCE [LARGE SCALE GENOMIC DNA]</scope>
    <source>
        <strain evidence="7 8">AR-3-4</strain>
    </source>
</reference>
<dbReference type="SUPFAM" id="SSF51905">
    <property type="entry name" value="FAD/NAD(P)-binding domain"/>
    <property type="match status" value="1"/>
</dbReference>
<feature type="domain" description="Glucose-methanol-choline oxidoreductase C-terminal" evidence="6">
    <location>
        <begin position="410"/>
        <end position="527"/>
    </location>
</feature>
<protein>
    <submittedName>
        <fullName evidence="7">GMC family oxidoreductase</fullName>
    </submittedName>
</protein>
<evidence type="ECO:0000256" key="2">
    <source>
        <dbReference type="ARBA" id="ARBA00010790"/>
    </source>
</evidence>
<accession>A0A4R5CC14</accession>
<dbReference type="Gene3D" id="3.50.50.60">
    <property type="entry name" value="FAD/NAD(P)-binding domain"/>
    <property type="match status" value="2"/>
</dbReference>
<dbReference type="Pfam" id="PF05199">
    <property type="entry name" value="GMC_oxred_C"/>
    <property type="match status" value="1"/>
</dbReference>
<evidence type="ECO:0000256" key="1">
    <source>
        <dbReference type="ARBA" id="ARBA00001974"/>
    </source>
</evidence>
<gene>
    <name evidence="7" type="ORF">E0F76_15710</name>
</gene>
<keyword evidence="5" id="KW-0560">Oxidoreductase</keyword>
<comment type="caution">
    <text evidence="7">The sequence shown here is derived from an EMBL/GenBank/DDBJ whole genome shotgun (WGS) entry which is preliminary data.</text>
</comment>
<evidence type="ECO:0000256" key="4">
    <source>
        <dbReference type="ARBA" id="ARBA00022827"/>
    </source>
</evidence>
<comment type="cofactor">
    <cofactor evidence="1">
        <name>FAD</name>
        <dbReference type="ChEBI" id="CHEBI:57692"/>
    </cofactor>
</comment>
<proteinExistence type="inferred from homology"/>
<dbReference type="Proteomes" id="UP000295479">
    <property type="component" value="Unassembled WGS sequence"/>
</dbReference>
<dbReference type="AlphaFoldDB" id="A0A4R5CC14"/>
<keyword evidence="4" id="KW-0274">FAD</keyword>
<evidence type="ECO:0000259" key="6">
    <source>
        <dbReference type="Pfam" id="PF05199"/>
    </source>
</evidence>
<dbReference type="InterPro" id="IPR007867">
    <property type="entry name" value="GMC_OxRtase_C"/>
</dbReference>
<organism evidence="7 8">
    <name type="scientific">Flavobacterium cellulosilyticum</name>
    <dbReference type="NCBI Taxonomy" id="2541731"/>
    <lineage>
        <taxon>Bacteria</taxon>
        <taxon>Pseudomonadati</taxon>
        <taxon>Bacteroidota</taxon>
        <taxon>Flavobacteriia</taxon>
        <taxon>Flavobacteriales</taxon>
        <taxon>Flavobacteriaceae</taxon>
        <taxon>Flavobacterium</taxon>
    </lineage>
</organism>
<dbReference type="OrthoDB" id="9798604at2"/>
<dbReference type="PANTHER" id="PTHR42784:SF1">
    <property type="entry name" value="PYRANOSE 2-OXIDASE"/>
    <property type="match status" value="1"/>
</dbReference>
<sequence>MVNSIYDLCVIGGGPAGIITAIEYAKLNTDKQVVLIEYGNTKEVHNTLDDTIIIKNKINHHDPYECTNKGLGGSTQTYGGRCVMYDAVDFQERSILLDGCTWDELIFKDSQKYIPLTSTYFECGEPLFDLQYSKDFKDKRIAENFVNAHITDTKLERWSMPTRFGKRYRKDLEDLSNITILEGYQAVSFSEPTDDGLINEVHLVNRDLKQSTISSIKFVIACGTQETTRLLLKNKTVFKKLNKVPDALGKYYQCHLSGKIASVIFSGDPKKTEYGFLRDKEGIYLRRRFQFTSAFLKQKNLLNTAIWLDNPLYSDPNHKSGSMSLMYLIMLIPFLGSKLAPPAIAESITKGERKDIDKHLWNILKDFPFSITTTFDIFVRRYLLKRKLPGVFLYNKTNKYALHFHAEQTPDSKNTMRLSDDQNNLIIDYNLNDSDINSVILLHDELDTYLRKINCGKLEYWYPKEELFEKIKLMSKDGLHQSGTTRIAKDKTNGVVDENLMVFGTTNLFVCSGSVFPTSSQANTTFFLGVLAIRLANFISIK</sequence>
<name>A0A4R5CC14_9FLAO</name>
<evidence type="ECO:0000313" key="8">
    <source>
        <dbReference type="Proteomes" id="UP000295479"/>
    </source>
</evidence>
<dbReference type="EMBL" id="SMFK01000014">
    <property type="protein sequence ID" value="TDD94684.1"/>
    <property type="molecule type" value="Genomic_DNA"/>
</dbReference>
<evidence type="ECO:0000256" key="3">
    <source>
        <dbReference type="ARBA" id="ARBA00022630"/>
    </source>
</evidence>
<dbReference type="PANTHER" id="PTHR42784">
    <property type="entry name" value="PYRANOSE 2-OXIDASE"/>
    <property type="match status" value="1"/>
</dbReference>
<comment type="similarity">
    <text evidence="2">Belongs to the GMC oxidoreductase family.</text>
</comment>
<evidence type="ECO:0000256" key="5">
    <source>
        <dbReference type="ARBA" id="ARBA00023002"/>
    </source>
</evidence>